<evidence type="ECO:0000313" key="2">
    <source>
        <dbReference type="EMBL" id="MPC12398.1"/>
    </source>
</evidence>
<dbReference type="AlphaFoldDB" id="A0A5B7CTC2"/>
<keyword evidence="3" id="KW-1185">Reference proteome</keyword>
<name>A0A5B7CTC2_PORTR</name>
<feature type="compositionally biased region" description="Pro residues" evidence="1">
    <location>
        <begin position="68"/>
        <end position="78"/>
    </location>
</feature>
<gene>
    <name evidence="2" type="ORF">E2C01_005088</name>
</gene>
<feature type="region of interest" description="Disordered" evidence="1">
    <location>
        <begin position="62"/>
        <end position="100"/>
    </location>
</feature>
<comment type="caution">
    <text evidence="2">The sequence shown here is derived from an EMBL/GenBank/DDBJ whole genome shotgun (WGS) entry which is preliminary data.</text>
</comment>
<accession>A0A5B7CTC2</accession>
<evidence type="ECO:0000313" key="3">
    <source>
        <dbReference type="Proteomes" id="UP000324222"/>
    </source>
</evidence>
<protein>
    <submittedName>
        <fullName evidence="2">Uncharacterized protein</fullName>
    </submittedName>
</protein>
<organism evidence="2 3">
    <name type="scientific">Portunus trituberculatus</name>
    <name type="common">Swimming crab</name>
    <name type="synonym">Neptunus trituberculatus</name>
    <dbReference type="NCBI Taxonomy" id="210409"/>
    <lineage>
        <taxon>Eukaryota</taxon>
        <taxon>Metazoa</taxon>
        <taxon>Ecdysozoa</taxon>
        <taxon>Arthropoda</taxon>
        <taxon>Crustacea</taxon>
        <taxon>Multicrustacea</taxon>
        <taxon>Malacostraca</taxon>
        <taxon>Eumalacostraca</taxon>
        <taxon>Eucarida</taxon>
        <taxon>Decapoda</taxon>
        <taxon>Pleocyemata</taxon>
        <taxon>Brachyura</taxon>
        <taxon>Eubrachyura</taxon>
        <taxon>Portunoidea</taxon>
        <taxon>Portunidae</taxon>
        <taxon>Portuninae</taxon>
        <taxon>Portunus</taxon>
    </lineage>
</organism>
<dbReference type="Proteomes" id="UP000324222">
    <property type="component" value="Unassembled WGS sequence"/>
</dbReference>
<evidence type="ECO:0000256" key="1">
    <source>
        <dbReference type="SAM" id="MobiDB-lite"/>
    </source>
</evidence>
<reference evidence="2 3" key="1">
    <citation type="submission" date="2019-05" db="EMBL/GenBank/DDBJ databases">
        <title>Another draft genome of Portunus trituberculatus and its Hox gene families provides insights of decapod evolution.</title>
        <authorList>
            <person name="Jeong J.-H."/>
            <person name="Song I."/>
            <person name="Kim S."/>
            <person name="Choi T."/>
            <person name="Kim D."/>
            <person name="Ryu S."/>
            <person name="Kim W."/>
        </authorList>
    </citation>
    <scope>NUCLEOTIDE SEQUENCE [LARGE SCALE GENOMIC DNA]</scope>
    <source>
        <tissue evidence="2">Muscle</tissue>
    </source>
</reference>
<sequence length="148" mass="16807">MARVAPSIQPWHLRLSGLVRQLYAWWQRRRPAHTTNTKPTIIAGTLQSVSHLRWSNIEESVGLSFPASPLPPSLTPPRNPRDRRGLPQTPTRPEKAEGKPLRIPGHWYNLNLNLNLKLTAADHPLVPGSAPVQHGPVLLRIFFPRRLW</sequence>
<proteinExistence type="predicted"/>
<dbReference type="EMBL" id="VSRR010000214">
    <property type="protein sequence ID" value="MPC12398.1"/>
    <property type="molecule type" value="Genomic_DNA"/>
</dbReference>